<dbReference type="Proteomes" id="UP000247810">
    <property type="component" value="Unassembled WGS sequence"/>
</dbReference>
<dbReference type="VEuPathDB" id="FungiDB:BO71DRAFT_413563"/>
<dbReference type="EMBL" id="KZ826045">
    <property type="protein sequence ID" value="PYH89165.1"/>
    <property type="molecule type" value="Genomic_DNA"/>
</dbReference>
<proteinExistence type="predicted"/>
<reference evidence="2 3" key="1">
    <citation type="submission" date="2018-02" db="EMBL/GenBank/DDBJ databases">
        <title>The genomes of Aspergillus section Nigri reveals drivers in fungal speciation.</title>
        <authorList>
            <consortium name="DOE Joint Genome Institute"/>
            <person name="Vesth T.C."/>
            <person name="Nybo J."/>
            <person name="Theobald S."/>
            <person name="Brandl J."/>
            <person name="Frisvad J.C."/>
            <person name="Nielsen K.F."/>
            <person name="Lyhne E.K."/>
            <person name="Kogle M.E."/>
            <person name="Kuo A."/>
            <person name="Riley R."/>
            <person name="Clum A."/>
            <person name="Nolan M."/>
            <person name="Lipzen A."/>
            <person name="Salamov A."/>
            <person name="Henrissat B."/>
            <person name="Wiebenga A."/>
            <person name="De vries R.P."/>
            <person name="Grigoriev I.V."/>
            <person name="Mortensen U.H."/>
            <person name="Andersen M.R."/>
            <person name="Baker S.E."/>
        </authorList>
    </citation>
    <scope>NUCLEOTIDE SEQUENCE [LARGE SCALE GENOMIC DNA]</scope>
    <source>
        <strain evidence="2 3">CBS 707.79</strain>
    </source>
</reference>
<sequence length="151" mass="16702">MSPSDSAHPIHACSGEQPKSGGRSQDHHAYPSSTPCLLCSLLRPPWQSILRITYTGNPNRNRRHPIPACIISVNPDRPDVPTYLPRGTVSVIHRYHRVRTKAKSQQALGETFWDVVGNAYAAGWVLTSFEGSDLLLGFTMILDNVKSNVNK</sequence>
<dbReference type="AlphaFoldDB" id="A0A319CV67"/>
<accession>A0A319CV67</accession>
<feature type="region of interest" description="Disordered" evidence="1">
    <location>
        <begin position="1"/>
        <end position="28"/>
    </location>
</feature>
<evidence type="ECO:0000313" key="3">
    <source>
        <dbReference type="Proteomes" id="UP000247810"/>
    </source>
</evidence>
<name>A0A319CV67_9EURO</name>
<evidence type="ECO:0000313" key="2">
    <source>
        <dbReference type="EMBL" id="PYH89165.1"/>
    </source>
</evidence>
<protein>
    <submittedName>
        <fullName evidence="2">Uncharacterized protein</fullName>
    </submittedName>
</protein>
<organism evidence="2 3">
    <name type="scientific">Aspergillus ellipticus CBS 707.79</name>
    <dbReference type="NCBI Taxonomy" id="1448320"/>
    <lineage>
        <taxon>Eukaryota</taxon>
        <taxon>Fungi</taxon>
        <taxon>Dikarya</taxon>
        <taxon>Ascomycota</taxon>
        <taxon>Pezizomycotina</taxon>
        <taxon>Eurotiomycetes</taxon>
        <taxon>Eurotiomycetidae</taxon>
        <taxon>Eurotiales</taxon>
        <taxon>Aspergillaceae</taxon>
        <taxon>Aspergillus</taxon>
        <taxon>Aspergillus subgen. Circumdati</taxon>
    </lineage>
</organism>
<keyword evidence="3" id="KW-1185">Reference proteome</keyword>
<evidence type="ECO:0000256" key="1">
    <source>
        <dbReference type="SAM" id="MobiDB-lite"/>
    </source>
</evidence>
<gene>
    <name evidence="2" type="ORF">BO71DRAFT_413563</name>
</gene>